<keyword evidence="4 8" id="KW-1133">Transmembrane helix</keyword>
<sequence length="181" mass="20437">MEGHSKIQIKKPSGFFQLGNTHCLAIQGKIYISIGPDWGYNLCLGTILLGVNIFFIFIMAPKVPIELQYIGLFIYLSAFISYLVLALKDPGIIFNFWEINLEEVQSGQRLCKGCSVIIEKGSEHCYDCQVCIRGYDHHCPISGKCIGSGNLISFYAFLMSVLCSVMYLAMWVFIRIKEIRS</sequence>
<evidence type="ECO:0000313" key="11">
    <source>
        <dbReference type="Proteomes" id="UP000187209"/>
    </source>
</evidence>
<dbReference type="Pfam" id="PF01529">
    <property type="entry name" value="DHHC"/>
    <property type="match status" value="1"/>
</dbReference>
<keyword evidence="11" id="KW-1185">Reference proteome</keyword>
<dbReference type="InterPro" id="IPR001594">
    <property type="entry name" value="Palmitoyltrfase_DHHC"/>
</dbReference>
<dbReference type="PANTHER" id="PTHR22883:SF23">
    <property type="entry name" value="PALMITOYLTRANSFERASE ZDHHC6"/>
    <property type="match status" value="1"/>
</dbReference>
<feature type="transmembrane region" description="Helical" evidence="8">
    <location>
        <begin position="67"/>
        <end position="87"/>
    </location>
</feature>
<dbReference type="GO" id="GO:0005794">
    <property type="term" value="C:Golgi apparatus"/>
    <property type="evidence" value="ECO:0007669"/>
    <property type="project" value="TreeGrafter"/>
</dbReference>
<evidence type="ECO:0000256" key="4">
    <source>
        <dbReference type="ARBA" id="ARBA00022989"/>
    </source>
</evidence>
<dbReference type="GO" id="GO:0006612">
    <property type="term" value="P:protein targeting to membrane"/>
    <property type="evidence" value="ECO:0007669"/>
    <property type="project" value="TreeGrafter"/>
</dbReference>
<dbReference type="GO" id="GO:0016020">
    <property type="term" value="C:membrane"/>
    <property type="evidence" value="ECO:0007669"/>
    <property type="project" value="UniProtKB-SubCell"/>
</dbReference>
<proteinExistence type="inferred from homology"/>
<feature type="domain" description="Palmitoyltransferase DHHC" evidence="9">
    <location>
        <begin position="107"/>
        <end position="178"/>
    </location>
</feature>
<feature type="transmembrane region" description="Helical" evidence="8">
    <location>
        <begin position="152"/>
        <end position="174"/>
    </location>
</feature>
<keyword evidence="2 8" id="KW-0808">Transferase</keyword>
<comment type="catalytic activity">
    <reaction evidence="8">
        <text>L-cysteinyl-[protein] + hexadecanoyl-CoA = S-hexadecanoyl-L-cysteinyl-[protein] + CoA</text>
        <dbReference type="Rhea" id="RHEA:36683"/>
        <dbReference type="Rhea" id="RHEA-COMP:10131"/>
        <dbReference type="Rhea" id="RHEA-COMP:11032"/>
        <dbReference type="ChEBI" id="CHEBI:29950"/>
        <dbReference type="ChEBI" id="CHEBI:57287"/>
        <dbReference type="ChEBI" id="CHEBI:57379"/>
        <dbReference type="ChEBI" id="CHEBI:74151"/>
        <dbReference type="EC" id="2.3.1.225"/>
    </reaction>
</comment>
<gene>
    <name evidence="10" type="ORF">SteCoe_17826</name>
</gene>
<name>A0A1R2BYE7_9CILI</name>
<evidence type="ECO:0000256" key="8">
    <source>
        <dbReference type="RuleBase" id="RU079119"/>
    </source>
</evidence>
<dbReference type="PROSITE" id="PS50216">
    <property type="entry name" value="DHHC"/>
    <property type="match status" value="1"/>
</dbReference>
<evidence type="ECO:0000256" key="3">
    <source>
        <dbReference type="ARBA" id="ARBA00022692"/>
    </source>
</evidence>
<dbReference type="OrthoDB" id="406084at2759"/>
<protein>
    <recommendedName>
        <fullName evidence="8">Palmitoyltransferase</fullName>
        <ecNumber evidence="8">2.3.1.225</ecNumber>
    </recommendedName>
</protein>
<keyword evidence="6 8" id="KW-0012">Acyltransferase</keyword>
<evidence type="ECO:0000256" key="7">
    <source>
        <dbReference type="ARBA" id="ARBA00038298"/>
    </source>
</evidence>
<evidence type="ECO:0000256" key="5">
    <source>
        <dbReference type="ARBA" id="ARBA00023136"/>
    </source>
</evidence>
<dbReference type="AlphaFoldDB" id="A0A1R2BYE7"/>
<reference evidence="10 11" key="1">
    <citation type="submission" date="2016-11" db="EMBL/GenBank/DDBJ databases">
        <title>The macronuclear genome of Stentor coeruleus: a giant cell with tiny introns.</title>
        <authorList>
            <person name="Slabodnick M."/>
            <person name="Ruby J.G."/>
            <person name="Reiff S.B."/>
            <person name="Swart E.C."/>
            <person name="Gosai S."/>
            <person name="Prabakaran S."/>
            <person name="Witkowska E."/>
            <person name="Larue G.E."/>
            <person name="Fisher S."/>
            <person name="Freeman R.M."/>
            <person name="Gunawardena J."/>
            <person name="Chu W."/>
            <person name="Stover N.A."/>
            <person name="Gregory B.D."/>
            <person name="Nowacki M."/>
            <person name="Derisi J."/>
            <person name="Roy S.W."/>
            <person name="Marshall W.F."/>
            <person name="Sood P."/>
        </authorList>
    </citation>
    <scope>NUCLEOTIDE SEQUENCE [LARGE SCALE GENOMIC DNA]</scope>
    <source>
        <strain evidence="10">WM001</strain>
    </source>
</reference>
<evidence type="ECO:0000259" key="9">
    <source>
        <dbReference type="Pfam" id="PF01529"/>
    </source>
</evidence>
<comment type="domain">
    <text evidence="8">The DHHC domain is required for palmitoyltransferase activity.</text>
</comment>
<keyword evidence="5 8" id="KW-0472">Membrane</keyword>
<comment type="caution">
    <text evidence="10">The sequence shown here is derived from an EMBL/GenBank/DDBJ whole genome shotgun (WGS) entry which is preliminary data.</text>
</comment>
<dbReference type="Proteomes" id="UP000187209">
    <property type="component" value="Unassembled WGS sequence"/>
</dbReference>
<dbReference type="PANTHER" id="PTHR22883">
    <property type="entry name" value="ZINC FINGER DHHC DOMAIN CONTAINING PROTEIN"/>
    <property type="match status" value="1"/>
</dbReference>
<dbReference type="InterPro" id="IPR039859">
    <property type="entry name" value="PFA4/ZDH16/20/ERF2-like"/>
</dbReference>
<evidence type="ECO:0000256" key="6">
    <source>
        <dbReference type="ARBA" id="ARBA00023315"/>
    </source>
</evidence>
<dbReference type="GO" id="GO:0019706">
    <property type="term" value="F:protein-cysteine S-palmitoyltransferase activity"/>
    <property type="evidence" value="ECO:0007669"/>
    <property type="project" value="UniProtKB-EC"/>
</dbReference>
<dbReference type="EMBL" id="MPUH01000371">
    <property type="protein sequence ID" value="OMJ81667.1"/>
    <property type="molecule type" value="Genomic_DNA"/>
</dbReference>
<organism evidence="10 11">
    <name type="scientific">Stentor coeruleus</name>
    <dbReference type="NCBI Taxonomy" id="5963"/>
    <lineage>
        <taxon>Eukaryota</taxon>
        <taxon>Sar</taxon>
        <taxon>Alveolata</taxon>
        <taxon>Ciliophora</taxon>
        <taxon>Postciliodesmatophora</taxon>
        <taxon>Heterotrichea</taxon>
        <taxon>Heterotrichida</taxon>
        <taxon>Stentoridae</taxon>
        <taxon>Stentor</taxon>
    </lineage>
</organism>
<feature type="transmembrane region" description="Helical" evidence="8">
    <location>
        <begin position="38"/>
        <end position="60"/>
    </location>
</feature>
<dbReference type="EC" id="2.3.1.225" evidence="8"/>
<evidence type="ECO:0000256" key="1">
    <source>
        <dbReference type="ARBA" id="ARBA00004141"/>
    </source>
</evidence>
<accession>A0A1R2BYE7</accession>
<dbReference type="GO" id="GO:0005783">
    <property type="term" value="C:endoplasmic reticulum"/>
    <property type="evidence" value="ECO:0007669"/>
    <property type="project" value="TreeGrafter"/>
</dbReference>
<comment type="similarity">
    <text evidence="7">Belongs to the DHHC palmitoyltransferase family. PFA5 subfamily.</text>
</comment>
<evidence type="ECO:0000313" key="10">
    <source>
        <dbReference type="EMBL" id="OMJ81667.1"/>
    </source>
</evidence>
<comment type="subcellular location">
    <subcellularLocation>
        <location evidence="1">Membrane</location>
        <topology evidence="1">Multi-pass membrane protein</topology>
    </subcellularLocation>
</comment>
<evidence type="ECO:0000256" key="2">
    <source>
        <dbReference type="ARBA" id="ARBA00022679"/>
    </source>
</evidence>
<keyword evidence="3 8" id="KW-0812">Transmembrane</keyword>